<accession>A0A9J6RCR2</accession>
<name>A0A9J6RCR2_9BACI</name>
<dbReference type="SMART" id="SM00331">
    <property type="entry name" value="PP2C_SIG"/>
    <property type="match status" value="1"/>
</dbReference>
<comment type="caution">
    <text evidence="2">The sequence shown here is derived from an EMBL/GenBank/DDBJ whole genome shotgun (WGS) entry which is preliminary data.</text>
</comment>
<dbReference type="AlphaFoldDB" id="A0A9J6RCR2"/>
<evidence type="ECO:0000313" key="2">
    <source>
        <dbReference type="EMBL" id="MCZ0703147.1"/>
    </source>
</evidence>
<reference evidence="2" key="1">
    <citation type="submission" date="2022-11" db="EMBL/GenBank/DDBJ databases">
        <title>WGS of Natronobacillus azotifigens 24KS-1, an anaerobic diazotrophic haloalkaliphile from soda-rich habitats.</title>
        <authorList>
            <person name="Sorokin D.Y."/>
            <person name="Merkel A.Y."/>
        </authorList>
    </citation>
    <scope>NUCLEOTIDE SEQUENCE</scope>
    <source>
        <strain evidence="2">24KS-1</strain>
    </source>
</reference>
<feature type="domain" description="PPM-type phosphatase" evidence="1">
    <location>
        <begin position="4"/>
        <end position="248"/>
    </location>
</feature>
<organism evidence="2 3">
    <name type="scientific">Natronobacillus azotifigens</name>
    <dbReference type="NCBI Taxonomy" id="472978"/>
    <lineage>
        <taxon>Bacteria</taxon>
        <taxon>Bacillati</taxon>
        <taxon>Bacillota</taxon>
        <taxon>Bacilli</taxon>
        <taxon>Bacillales</taxon>
        <taxon>Bacillaceae</taxon>
        <taxon>Natronobacillus</taxon>
    </lineage>
</organism>
<dbReference type="Pfam" id="PF13672">
    <property type="entry name" value="PP2C_2"/>
    <property type="match status" value="1"/>
</dbReference>
<protein>
    <submittedName>
        <fullName evidence="2">Serine/threonine-protein phosphatase</fullName>
    </submittedName>
</protein>
<dbReference type="Gene3D" id="3.60.40.10">
    <property type="entry name" value="PPM-type phosphatase domain"/>
    <property type="match status" value="1"/>
</dbReference>
<dbReference type="SUPFAM" id="SSF81606">
    <property type="entry name" value="PP2C-like"/>
    <property type="match status" value="1"/>
</dbReference>
<dbReference type="Proteomes" id="UP001084197">
    <property type="component" value="Unassembled WGS sequence"/>
</dbReference>
<dbReference type="EMBL" id="JAPRAT010000013">
    <property type="protein sequence ID" value="MCZ0703147.1"/>
    <property type="molecule type" value="Genomic_DNA"/>
</dbReference>
<sequence>MSYHSSYYTSKGNNKVVNQDSFLIKEGTREGYSIAFYVVCDGMGGLSSGELASSTTIHYLSQWFDQYVNDWIEKGSQLNLLKNALLAEIEKINHLTVTYGQKRHIQLGTTLTAMFICDETYLIAQIGDSRAYQITPTYNQLTEDQTFVQREIDRGRLTIDQAENHPKRHVLLQCVGAVETIEIAVRSGELNGTESFLICSDGFSNKLNQDDLPLLKQSIYDHESAAKITDELRQRGETDDITFIYVDVNDQGAISC</sequence>
<keyword evidence="3" id="KW-1185">Reference proteome</keyword>
<proteinExistence type="predicted"/>
<gene>
    <name evidence="2" type="ORF">OWO01_07980</name>
</gene>
<evidence type="ECO:0000313" key="3">
    <source>
        <dbReference type="Proteomes" id="UP001084197"/>
    </source>
</evidence>
<dbReference type="SMART" id="SM00332">
    <property type="entry name" value="PP2Cc"/>
    <property type="match status" value="1"/>
</dbReference>
<dbReference type="CDD" id="cd00143">
    <property type="entry name" value="PP2Cc"/>
    <property type="match status" value="1"/>
</dbReference>
<dbReference type="RefSeq" id="WP_268779918.1">
    <property type="nucleotide sequence ID" value="NZ_JAPRAT010000013.1"/>
</dbReference>
<evidence type="ECO:0000259" key="1">
    <source>
        <dbReference type="PROSITE" id="PS51746"/>
    </source>
</evidence>
<dbReference type="InterPro" id="IPR001932">
    <property type="entry name" value="PPM-type_phosphatase-like_dom"/>
</dbReference>
<dbReference type="InterPro" id="IPR036457">
    <property type="entry name" value="PPM-type-like_dom_sf"/>
</dbReference>
<dbReference type="PROSITE" id="PS51746">
    <property type="entry name" value="PPM_2"/>
    <property type="match status" value="1"/>
</dbReference>